<protein>
    <recommendedName>
        <fullName evidence="6">Glutaredoxin</fullName>
    </recommendedName>
</protein>
<comment type="function">
    <text evidence="6">Has a glutathione-disulfide oxidoreductase activity in the presence of NADPH and glutathione reductase. Reduces low molecular weight disulfides and proteins.</text>
</comment>
<evidence type="ECO:0000259" key="7">
    <source>
        <dbReference type="Pfam" id="PF00462"/>
    </source>
</evidence>
<dbReference type="EMBL" id="JAMDGS010000009">
    <property type="protein sequence ID" value="MDD1125485.1"/>
    <property type="molecule type" value="Genomic_DNA"/>
</dbReference>
<dbReference type="InterPro" id="IPR014025">
    <property type="entry name" value="Glutaredoxin_subgr"/>
</dbReference>
<reference evidence="8" key="1">
    <citation type="submission" date="2022-05" db="EMBL/GenBank/DDBJ databases">
        <title>Novel Pseudomonas spp. Isolated from a Rainbow Trout Aquaculture Facility.</title>
        <authorList>
            <person name="Testerman T."/>
            <person name="Graf J."/>
        </authorList>
    </citation>
    <scope>NUCLEOTIDE SEQUENCE</scope>
    <source>
        <strain evidence="8">ID386</strain>
    </source>
</reference>
<dbReference type="PROSITE" id="PS51354">
    <property type="entry name" value="GLUTAREDOXIN_2"/>
    <property type="match status" value="1"/>
</dbReference>
<sequence length="84" mass="9153">MSDVIVYSSDYCPYCSRAKYLLANKGVAFEEIKVDGKPQVRAAMAQKAGRTSVPQIWIGDTHIGGCDDLYALERAGKLDALLKA</sequence>
<keyword evidence="9" id="KW-1185">Reference proteome</keyword>
<comment type="similarity">
    <text evidence="1 6">Belongs to the glutaredoxin family.</text>
</comment>
<evidence type="ECO:0000256" key="3">
    <source>
        <dbReference type="ARBA" id="ARBA00022982"/>
    </source>
</evidence>
<keyword evidence="5 6" id="KW-0676">Redox-active center</keyword>
<evidence type="ECO:0000256" key="5">
    <source>
        <dbReference type="ARBA" id="ARBA00023284"/>
    </source>
</evidence>
<dbReference type="NCBIfam" id="TIGR02181">
    <property type="entry name" value="GRX_bact"/>
    <property type="match status" value="1"/>
</dbReference>
<dbReference type="InterPro" id="IPR011767">
    <property type="entry name" value="GLR_AS"/>
</dbReference>
<evidence type="ECO:0000256" key="1">
    <source>
        <dbReference type="ARBA" id="ARBA00007787"/>
    </source>
</evidence>
<evidence type="ECO:0000313" key="8">
    <source>
        <dbReference type="EMBL" id="MDD1125485.1"/>
    </source>
</evidence>
<evidence type="ECO:0000256" key="2">
    <source>
        <dbReference type="ARBA" id="ARBA00022448"/>
    </source>
</evidence>
<accession>A0ABT5PNJ6</accession>
<keyword evidence="4" id="KW-1015">Disulfide bond</keyword>
<name>A0ABT5PNJ6_9PSED</name>
<proteinExistence type="inferred from homology"/>
<keyword evidence="2 6" id="KW-0813">Transport</keyword>
<dbReference type="Proteomes" id="UP001150531">
    <property type="component" value="Unassembled WGS sequence"/>
</dbReference>
<comment type="caution">
    <text evidence="8">The sequence shown here is derived from an EMBL/GenBank/DDBJ whole genome shotgun (WGS) entry which is preliminary data.</text>
</comment>
<dbReference type="InterPro" id="IPR011900">
    <property type="entry name" value="GRX_bact"/>
</dbReference>
<evidence type="ECO:0000256" key="6">
    <source>
        <dbReference type="RuleBase" id="RU364065"/>
    </source>
</evidence>
<evidence type="ECO:0000256" key="4">
    <source>
        <dbReference type="ARBA" id="ARBA00023157"/>
    </source>
</evidence>
<dbReference type="PROSITE" id="PS00195">
    <property type="entry name" value="GLUTAREDOXIN_1"/>
    <property type="match status" value="1"/>
</dbReference>
<dbReference type="Pfam" id="PF00462">
    <property type="entry name" value="Glutaredoxin"/>
    <property type="match status" value="1"/>
</dbReference>
<keyword evidence="6" id="KW-0963">Cytoplasm</keyword>
<dbReference type="Gene3D" id="3.40.30.10">
    <property type="entry name" value="Glutaredoxin"/>
    <property type="match status" value="1"/>
</dbReference>
<evidence type="ECO:0000313" key="9">
    <source>
        <dbReference type="Proteomes" id="UP001150531"/>
    </source>
</evidence>
<feature type="domain" description="Glutaredoxin" evidence="7">
    <location>
        <begin position="4"/>
        <end position="63"/>
    </location>
</feature>
<dbReference type="InterPro" id="IPR002109">
    <property type="entry name" value="Glutaredoxin"/>
</dbReference>
<dbReference type="RefSeq" id="WP_085667675.1">
    <property type="nucleotide sequence ID" value="NZ_JAMDGS010000009.1"/>
</dbReference>
<dbReference type="InterPro" id="IPR036249">
    <property type="entry name" value="Thioredoxin-like_sf"/>
</dbReference>
<dbReference type="SUPFAM" id="SSF52833">
    <property type="entry name" value="Thioredoxin-like"/>
    <property type="match status" value="1"/>
</dbReference>
<dbReference type="PANTHER" id="PTHR45694:SF18">
    <property type="entry name" value="GLUTAREDOXIN-1-RELATED"/>
    <property type="match status" value="1"/>
</dbReference>
<dbReference type="CDD" id="cd03418">
    <property type="entry name" value="GRX_GRXb_1_3_like"/>
    <property type="match status" value="1"/>
</dbReference>
<organism evidence="8 9">
    <name type="scientific">Pseudomonas aphyarum</name>
    <dbReference type="NCBI Taxonomy" id="2942629"/>
    <lineage>
        <taxon>Bacteria</taxon>
        <taxon>Pseudomonadati</taxon>
        <taxon>Pseudomonadota</taxon>
        <taxon>Gammaproteobacteria</taxon>
        <taxon>Pseudomonadales</taxon>
        <taxon>Pseudomonadaceae</taxon>
        <taxon>Pseudomonas</taxon>
    </lineage>
</organism>
<dbReference type="PRINTS" id="PR00160">
    <property type="entry name" value="GLUTAREDOXIN"/>
</dbReference>
<gene>
    <name evidence="8" type="primary">grxC</name>
    <name evidence="8" type="ORF">M5G18_12890</name>
</gene>
<dbReference type="PANTHER" id="PTHR45694">
    <property type="entry name" value="GLUTAREDOXIN 2"/>
    <property type="match status" value="1"/>
</dbReference>
<keyword evidence="3 6" id="KW-0249">Electron transport</keyword>